<dbReference type="AlphaFoldDB" id="A0AAW1VWI7"/>
<protein>
    <submittedName>
        <fullName evidence="1">Uncharacterized protein</fullName>
    </submittedName>
</protein>
<evidence type="ECO:0000313" key="1">
    <source>
        <dbReference type="EMBL" id="KAK9911382.1"/>
    </source>
</evidence>
<gene>
    <name evidence="1" type="ORF">M0R45_035298</name>
</gene>
<organism evidence="1 2">
    <name type="scientific">Rubus argutus</name>
    <name type="common">Southern blackberry</name>
    <dbReference type="NCBI Taxonomy" id="59490"/>
    <lineage>
        <taxon>Eukaryota</taxon>
        <taxon>Viridiplantae</taxon>
        <taxon>Streptophyta</taxon>
        <taxon>Embryophyta</taxon>
        <taxon>Tracheophyta</taxon>
        <taxon>Spermatophyta</taxon>
        <taxon>Magnoliopsida</taxon>
        <taxon>eudicotyledons</taxon>
        <taxon>Gunneridae</taxon>
        <taxon>Pentapetalae</taxon>
        <taxon>rosids</taxon>
        <taxon>fabids</taxon>
        <taxon>Rosales</taxon>
        <taxon>Rosaceae</taxon>
        <taxon>Rosoideae</taxon>
        <taxon>Rosoideae incertae sedis</taxon>
        <taxon>Rubus</taxon>
    </lineage>
</organism>
<keyword evidence="2" id="KW-1185">Reference proteome</keyword>
<dbReference type="Proteomes" id="UP001457282">
    <property type="component" value="Unassembled WGS sequence"/>
</dbReference>
<sequence>MGTMIHYSREAGEVRVGKAIMKLRRSLRSRAGQGEDPAQKIFNSLQISKPREINTKGGVFRYVKSGYGHGQGDNPTHQTDKDLEIHIQAGGTGKSTDDSFARSLEDESDADIGLPHIFDDGYSAPSPSGDPDLEGPLAKCGLCRQIVSHSAVSCPYLYYVPHNVSLPRGYERACKGCGKKDGHPGREWDGYAVLKYCLGCFEAGDHWADDPDCPKKKQRLS</sequence>
<evidence type="ECO:0000313" key="2">
    <source>
        <dbReference type="Proteomes" id="UP001457282"/>
    </source>
</evidence>
<dbReference type="EMBL" id="JBEDUW010000007">
    <property type="protein sequence ID" value="KAK9911382.1"/>
    <property type="molecule type" value="Genomic_DNA"/>
</dbReference>
<name>A0AAW1VWI7_RUBAR</name>
<reference evidence="1 2" key="1">
    <citation type="journal article" date="2023" name="G3 (Bethesda)">
        <title>A chromosome-length genome assembly and annotation of blackberry (Rubus argutus, cv. 'Hillquist').</title>
        <authorList>
            <person name="Bruna T."/>
            <person name="Aryal R."/>
            <person name="Dudchenko O."/>
            <person name="Sargent D.J."/>
            <person name="Mead D."/>
            <person name="Buti M."/>
            <person name="Cavallini A."/>
            <person name="Hytonen T."/>
            <person name="Andres J."/>
            <person name="Pham M."/>
            <person name="Weisz D."/>
            <person name="Mascagni F."/>
            <person name="Usai G."/>
            <person name="Natali L."/>
            <person name="Bassil N."/>
            <person name="Fernandez G.E."/>
            <person name="Lomsadze A."/>
            <person name="Armour M."/>
            <person name="Olukolu B."/>
            <person name="Poorten T."/>
            <person name="Britton C."/>
            <person name="Davik J."/>
            <person name="Ashrafi H."/>
            <person name="Aiden E.L."/>
            <person name="Borodovsky M."/>
            <person name="Worthington M."/>
        </authorList>
    </citation>
    <scope>NUCLEOTIDE SEQUENCE [LARGE SCALE GENOMIC DNA]</scope>
    <source>
        <strain evidence="1">PI 553951</strain>
    </source>
</reference>
<proteinExistence type="predicted"/>
<accession>A0AAW1VWI7</accession>
<comment type="caution">
    <text evidence="1">The sequence shown here is derived from an EMBL/GenBank/DDBJ whole genome shotgun (WGS) entry which is preliminary data.</text>
</comment>